<dbReference type="InterPro" id="IPR050188">
    <property type="entry name" value="RluA_PseudoU_synthase"/>
</dbReference>
<dbReference type="InterPro" id="IPR002942">
    <property type="entry name" value="S4_RNA-bd"/>
</dbReference>
<keyword evidence="3 6" id="KW-0413">Isomerase</keyword>
<sequence>MKKTIVIKSVDDCIRIDKFLFKYLKNYTRTNIYKMIRKKDITVNNQRIDFDYILRVNDKITYYDFLRTDHKKKAPEFFKAKPELDLIYEDENLVIFEKPLGISAQQTNEPSQYDHMQNRLVHYLVKSNQYDYLNNQAYLPSIVNRLDTYTTGIMLGAKNLKAQQALNQIIKNRDLKKFYHCLVHGEINPKKATLTAYLTKDPNRSLVSIQKEKTNDNKIIITRYQTLYYFKKQNYTLLDVELITGRTHQIRAHLAFINHPVVGDYKYAKKQYQNNQGNFKHQLLHSYKIIFDLANYDQDFILKYLDQNQYQTKSPAWFHSQLHPNPYQEK</sequence>
<dbReference type="Pfam" id="PF01479">
    <property type="entry name" value="S4"/>
    <property type="match status" value="1"/>
</dbReference>
<organism evidence="8 9">
    <name type="scientific">Mycoplasmoides gallisepticum S6</name>
    <dbReference type="NCBI Taxonomy" id="1006581"/>
    <lineage>
        <taxon>Bacteria</taxon>
        <taxon>Bacillati</taxon>
        <taxon>Mycoplasmatota</taxon>
        <taxon>Mycoplasmoidales</taxon>
        <taxon>Mycoplasmoidaceae</taxon>
        <taxon>Mycoplasmoides</taxon>
    </lineage>
</organism>
<evidence type="ECO:0000256" key="6">
    <source>
        <dbReference type="RuleBase" id="RU362028"/>
    </source>
</evidence>
<dbReference type="InterPro" id="IPR006224">
    <property type="entry name" value="PsdUridine_synth_RluA-like_CS"/>
</dbReference>
<evidence type="ECO:0000313" key="8">
    <source>
        <dbReference type="EMBL" id="AHB99760.1"/>
    </source>
</evidence>
<dbReference type="EC" id="5.4.99.-" evidence="6"/>
<dbReference type="KEGG" id="mgz:GCW_02810"/>
<evidence type="ECO:0000313" key="9">
    <source>
        <dbReference type="Proteomes" id="UP000018735"/>
    </source>
</evidence>
<dbReference type="EMBL" id="CP006916">
    <property type="protein sequence ID" value="AHB99760.1"/>
    <property type="molecule type" value="Genomic_DNA"/>
</dbReference>
<dbReference type="Pfam" id="PF00849">
    <property type="entry name" value="PseudoU_synth_2"/>
    <property type="match status" value="1"/>
</dbReference>
<dbReference type="Proteomes" id="UP000018735">
    <property type="component" value="Chromosome"/>
</dbReference>
<evidence type="ECO:0000256" key="2">
    <source>
        <dbReference type="ARBA" id="ARBA00010876"/>
    </source>
</evidence>
<dbReference type="InterPro" id="IPR020103">
    <property type="entry name" value="PsdUridine_synth_cat_dom_sf"/>
</dbReference>
<dbReference type="CDD" id="cd00165">
    <property type="entry name" value="S4"/>
    <property type="match status" value="1"/>
</dbReference>
<evidence type="ECO:0000259" key="7">
    <source>
        <dbReference type="SMART" id="SM00363"/>
    </source>
</evidence>
<reference evidence="8 9" key="1">
    <citation type="journal article" date="2011" name="PLoS ONE">
        <title>Core proteome of the minimal cell: comparative proteomics of three mollicute species.</title>
        <authorList>
            <person name="Fisunov G.Y."/>
            <person name="Alexeev D.G."/>
            <person name="Bazaleev N.A."/>
            <person name="Ladygina V.G."/>
            <person name="Galyamina M.A."/>
            <person name="Kondratov I.G."/>
            <person name="Zhukova N.A."/>
            <person name="Serebryakova M.V."/>
            <person name="Demina I.A."/>
            <person name="Govorun V.M."/>
        </authorList>
    </citation>
    <scope>NUCLEOTIDE SEQUENCE [LARGE SCALE GENOMIC DNA]</scope>
    <source>
        <strain evidence="8 9">S6</strain>
    </source>
</reference>
<keyword evidence="5" id="KW-0694">RNA-binding</keyword>
<gene>
    <name evidence="8" type="primary">rluA_2</name>
    <name evidence="8" type="ORF">GCW_02810</name>
</gene>
<dbReference type="NCBIfam" id="TIGR00005">
    <property type="entry name" value="rluA_subfam"/>
    <property type="match status" value="1"/>
</dbReference>
<dbReference type="eggNOG" id="COG0564">
    <property type="taxonomic scope" value="Bacteria"/>
</dbReference>
<dbReference type="PANTHER" id="PTHR21600">
    <property type="entry name" value="MITOCHONDRIAL RNA PSEUDOURIDINE SYNTHASE"/>
    <property type="match status" value="1"/>
</dbReference>
<comment type="catalytic activity">
    <reaction evidence="1 6">
        <text>a uridine in RNA = a pseudouridine in RNA</text>
        <dbReference type="Rhea" id="RHEA:48348"/>
        <dbReference type="Rhea" id="RHEA-COMP:12068"/>
        <dbReference type="Rhea" id="RHEA-COMP:12069"/>
        <dbReference type="ChEBI" id="CHEBI:65314"/>
        <dbReference type="ChEBI" id="CHEBI:65315"/>
    </reaction>
</comment>
<dbReference type="GO" id="GO:0120159">
    <property type="term" value="F:rRNA pseudouridine synthase activity"/>
    <property type="evidence" value="ECO:0007669"/>
    <property type="project" value="UniProtKB-ARBA"/>
</dbReference>
<dbReference type="InterPro" id="IPR006145">
    <property type="entry name" value="PsdUridine_synth_RsuA/RluA"/>
</dbReference>
<evidence type="ECO:0000256" key="4">
    <source>
        <dbReference type="PIRSR" id="PIRSR606225-1"/>
    </source>
</evidence>
<dbReference type="RefSeq" id="WP_011884692.1">
    <property type="nucleotide sequence ID" value="NC_023030.2"/>
</dbReference>
<dbReference type="PROSITE" id="PS50889">
    <property type="entry name" value="S4"/>
    <property type="match status" value="1"/>
</dbReference>
<feature type="active site" evidence="4">
    <location>
        <position position="147"/>
    </location>
</feature>
<protein>
    <recommendedName>
        <fullName evidence="6">Pseudouridine synthase</fullName>
        <ecNumber evidence="6">5.4.99.-</ecNumber>
    </recommendedName>
</protein>
<accession>A0A0F6CKY8</accession>
<dbReference type="HOGENOM" id="CLU_016902_1_0_14"/>
<dbReference type="InterPro" id="IPR036986">
    <property type="entry name" value="S4_RNA-bd_sf"/>
</dbReference>
<evidence type="ECO:0000256" key="5">
    <source>
        <dbReference type="PROSITE-ProRule" id="PRU00182"/>
    </source>
</evidence>
<dbReference type="GO" id="GO:0000455">
    <property type="term" value="P:enzyme-directed rRNA pseudouridine synthesis"/>
    <property type="evidence" value="ECO:0007669"/>
    <property type="project" value="TreeGrafter"/>
</dbReference>
<comment type="function">
    <text evidence="6">Responsible for synthesis of pseudouridine from uracil.</text>
</comment>
<comment type="similarity">
    <text evidence="2 6">Belongs to the pseudouridine synthase RluA family.</text>
</comment>
<dbReference type="Gene3D" id="3.10.290.10">
    <property type="entry name" value="RNA-binding S4 domain"/>
    <property type="match status" value="1"/>
</dbReference>
<dbReference type="InterPro" id="IPR006225">
    <property type="entry name" value="PsdUridine_synth_RluC/D"/>
</dbReference>
<name>A0A0F6CKY8_MYCGL</name>
<feature type="domain" description="RNA-binding S4" evidence="7">
    <location>
        <begin position="14"/>
        <end position="83"/>
    </location>
</feature>
<dbReference type="GO" id="GO:0003723">
    <property type="term" value="F:RNA binding"/>
    <property type="evidence" value="ECO:0007669"/>
    <property type="project" value="UniProtKB-KW"/>
</dbReference>
<dbReference type="SUPFAM" id="SSF55120">
    <property type="entry name" value="Pseudouridine synthase"/>
    <property type="match status" value="1"/>
</dbReference>
<dbReference type="Gene3D" id="3.30.2350.10">
    <property type="entry name" value="Pseudouridine synthase"/>
    <property type="match status" value="1"/>
</dbReference>
<dbReference type="PROSITE" id="PS01129">
    <property type="entry name" value="PSI_RLU"/>
    <property type="match status" value="1"/>
</dbReference>
<evidence type="ECO:0000256" key="1">
    <source>
        <dbReference type="ARBA" id="ARBA00000073"/>
    </source>
</evidence>
<dbReference type="AlphaFoldDB" id="A0A0F6CKY8"/>
<proteinExistence type="inferred from homology"/>
<dbReference type="SUPFAM" id="SSF55174">
    <property type="entry name" value="Alpha-L RNA-binding motif"/>
    <property type="match status" value="1"/>
</dbReference>
<dbReference type="CDD" id="cd02869">
    <property type="entry name" value="PseudoU_synth_RluA_like"/>
    <property type="match status" value="1"/>
</dbReference>
<evidence type="ECO:0000256" key="3">
    <source>
        <dbReference type="ARBA" id="ARBA00023235"/>
    </source>
</evidence>
<dbReference type="PANTHER" id="PTHR21600:SF44">
    <property type="entry name" value="RIBOSOMAL LARGE SUBUNIT PSEUDOURIDINE SYNTHASE D"/>
    <property type="match status" value="1"/>
</dbReference>
<dbReference type="SMART" id="SM00363">
    <property type="entry name" value="S4"/>
    <property type="match status" value="1"/>
</dbReference>